<dbReference type="InterPro" id="IPR011009">
    <property type="entry name" value="Kinase-like_dom_sf"/>
</dbReference>
<dbReference type="Pfam" id="PF00069">
    <property type="entry name" value="Pkinase"/>
    <property type="match status" value="1"/>
</dbReference>
<dbReference type="InterPro" id="IPR053083">
    <property type="entry name" value="TF_kinase-domain_protein"/>
</dbReference>
<reference evidence="4" key="1">
    <citation type="submission" date="2017-04" db="EMBL/GenBank/DDBJ databases">
        <title>Plasmodium gonderi genome.</title>
        <authorList>
            <person name="Arisue N."/>
            <person name="Honma H."/>
            <person name="Kawai S."/>
            <person name="Tougan T."/>
            <person name="Tanabe K."/>
            <person name="Horii T."/>
        </authorList>
    </citation>
    <scope>NUCLEOTIDE SEQUENCE [LARGE SCALE GENOMIC DNA]</scope>
    <source>
        <strain evidence="4">ATCC 30045</strain>
    </source>
</reference>
<comment type="caution">
    <text evidence="3">The sequence shown here is derived from an EMBL/GenBank/DDBJ whole genome shotgun (WGS) entry which is preliminary data.</text>
</comment>
<evidence type="ECO:0000313" key="4">
    <source>
        <dbReference type="Proteomes" id="UP000195521"/>
    </source>
</evidence>
<name>A0A1Y1JIC7_PLAGO</name>
<dbReference type="RefSeq" id="XP_028544845.1">
    <property type="nucleotide sequence ID" value="XM_028689044.1"/>
</dbReference>
<dbReference type="OrthoDB" id="4062651at2759"/>
<evidence type="ECO:0000313" key="3">
    <source>
        <dbReference type="EMBL" id="GAW82256.1"/>
    </source>
</evidence>
<dbReference type="PANTHER" id="PTHR44305:SF2">
    <property type="entry name" value="SI:DKEY-192D15.2"/>
    <property type="match status" value="1"/>
</dbReference>
<dbReference type="PROSITE" id="PS50011">
    <property type="entry name" value="PROTEIN_KINASE_DOM"/>
    <property type="match status" value="1"/>
</dbReference>
<protein>
    <recommendedName>
        <fullName evidence="2">Protein kinase domain-containing protein</fullName>
    </recommendedName>
</protein>
<dbReference type="Proteomes" id="UP000195521">
    <property type="component" value="Unassembled WGS sequence"/>
</dbReference>
<proteinExistence type="predicted"/>
<dbReference type="GO" id="GO:0005524">
    <property type="term" value="F:ATP binding"/>
    <property type="evidence" value="ECO:0007669"/>
    <property type="project" value="InterPro"/>
</dbReference>
<dbReference type="EMBL" id="BDQF01000013">
    <property type="protein sequence ID" value="GAW82256.1"/>
    <property type="molecule type" value="Genomic_DNA"/>
</dbReference>
<keyword evidence="4" id="KW-1185">Reference proteome</keyword>
<organism evidence="3 4">
    <name type="scientific">Plasmodium gonderi</name>
    <dbReference type="NCBI Taxonomy" id="77519"/>
    <lineage>
        <taxon>Eukaryota</taxon>
        <taxon>Sar</taxon>
        <taxon>Alveolata</taxon>
        <taxon>Apicomplexa</taxon>
        <taxon>Aconoidasida</taxon>
        <taxon>Haemosporida</taxon>
        <taxon>Plasmodiidae</taxon>
        <taxon>Plasmodium</taxon>
        <taxon>Plasmodium (Plasmodium)</taxon>
    </lineage>
</organism>
<dbReference type="GO" id="GO:0004672">
    <property type="term" value="F:protein kinase activity"/>
    <property type="evidence" value="ECO:0007669"/>
    <property type="project" value="InterPro"/>
</dbReference>
<keyword evidence="1" id="KW-0175">Coiled coil</keyword>
<dbReference type="GeneID" id="39748993"/>
<sequence>MSKWGELKSKIIWPNEFLYAVENEGKENKFGHSYVVKYNGNVAHNIFKKGISQLNKLMNTTKRICENLEEQNDHYNSEDLEFDLDKNNSEEINNANQILLRLNDKKQYFKDRLFQIKTIDEKYDIVNNITPYYHVIRLDSPFVNIEGDNLIEILKKKYSNYYNTTGRVKGEQGKKKRNEPTNREFKTYLYNAKIIDCDETLIGNREFIFSEANTQELKINILINEGKNLQQVLYEYKECCGSAGHDIEAWEGFNGTSERYDSSCHGNVLTSGHVVPNGLTDQAARNQDSFSLSNEMTYEQLGVLPYSGIIMLQKKEFEKQNYVAAFLTPFLLNGNIKKFIENVHPYVKYKFDSQLVLKNLCNLIKLMCYLEEKNIAHGNIKPTNLFISNNGFNILIGNFVPKTKLINYYFYVIDKRRRMPKYISPELLLYLNKKIALIKKRKKTNKHIDKYLIKNDIFCLGLCFYYILTMKEDILNHIDDQYAFQFKLDSIQSFITKPELLFLLKNMLIYEHRQRPTWSALMGLVHHLQGTEKKKTFPC</sequence>
<dbReference type="OMA" id="FIFSEAN"/>
<evidence type="ECO:0000256" key="1">
    <source>
        <dbReference type="SAM" id="Coils"/>
    </source>
</evidence>
<evidence type="ECO:0000259" key="2">
    <source>
        <dbReference type="PROSITE" id="PS50011"/>
    </source>
</evidence>
<dbReference type="AlphaFoldDB" id="A0A1Y1JIC7"/>
<dbReference type="InterPro" id="IPR000719">
    <property type="entry name" value="Prot_kinase_dom"/>
</dbReference>
<accession>A0A1Y1JIC7</accession>
<gene>
    <name evidence="3" type="ORF">PGO_122530</name>
</gene>
<dbReference type="Gene3D" id="1.10.510.10">
    <property type="entry name" value="Transferase(Phosphotransferase) domain 1"/>
    <property type="match status" value="1"/>
</dbReference>
<dbReference type="SUPFAM" id="SSF56112">
    <property type="entry name" value="Protein kinase-like (PK-like)"/>
    <property type="match status" value="1"/>
</dbReference>
<dbReference type="SMART" id="SM00220">
    <property type="entry name" value="S_TKc"/>
    <property type="match status" value="1"/>
</dbReference>
<feature type="coiled-coil region" evidence="1">
    <location>
        <begin position="51"/>
        <end position="78"/>
    </location>
</feature>
<dbReference type="PANTHER" id="PTHR44305">
    <property type="entry name" value="SI:DKEY-192D15.2-RELATED"/>
    <property type="match status" value="1"/>
</dbReference>
<feature type="domain" description="Protein kinase" evidence="2">
    <location>
        <begin position="217"/>
        <end position="529"/>
    </location>
</feature>